<dbReference type="GO" id="GO:0004674">
    <property type="term" value="F:protein serine/threonine kinase activity"/>
    <property type="evidence" value="ECO:0007669"/>
    <property type="project" value="UniProtKB-KW"/>
</dbReference>
<evidence type="ECO:0000256" key="5">
    <source>
        <dbReference type="ARBA" id="ARBA00022777"/>
    </source>
</evidence>
<feature type="region of interest" description="Disordered" evidence="10">
    <location>
        <begin position="313"/>
        <end position="338"/>
    </location>
</feature>
<keyword evidence="9" id="KW-0175">Coiled coil</keyword>
<dbReference type="InterPro" id="IPR011009">
    <property type="entry name" value="Kinase-like_dom_sf"/>
</dbReference>
<feature type="domain" description="Protein kinase" evidence="11">
    <location>
        <begin position="12"/>
        <end position="289"/>
    </location>
</feature>
<dbReference type="STRING" id="70448.A0A090MDW6"/>
<organism evidence="12 14">
    <name type="scientific">Ostreococcus tauri</name>
    <name type="common">Marine green alga</name>
    <dbReference type="NCBI Taxonomy" id="70448"/>
    <lineage>
        <taxon>Eukaryota</taxon>
        <taxon>Viridiplantae</taxon>
        <taxon>Chlorophyta</taxon>
        <taxon>Mamiellophyceae</taxon>
        <taxon>Mamiellales</taxon>
        <taxon>Bathycoccaceae</taxon>
        <taxon>Ostreococcus</taxon>
    </lineage>
</organism>
<protein>
    <submittedName>
        <fullName evidence="13">Kinase-like domain-containing protein</fullName>
    </submittedName>
    <submittedName>
        <fullName evidence="12">Serine/threonine-/ dual specificity protein kinase, catalytic domain</fullName>
    </submittedName>
</protein>
<accession>A0A454XL54</accession>
<evidence type="ECO:0000313" key="14">
    <source>
        <dbReference type="Proteomes" id="UP000009170"/>
    </source>
</evidence>
<dbReference type="GO" id="GO:0005737">
    <property type="term" value="C:cytoplasm"/>
    <property type="evidence" value="ECO:0007669"/>
    <property type="project" value="TreeGrafter"/>
</dbReference>
<dbReference type="Pfam" id="PF00069">
    <property type="entry name" value="Pkinase"/>
    <property type="match status" value="1"/>
</dbReference>
<evidence type="ECO:0000259" key="11">
    <source>
        <dbReference type="PROSITE" id="PS50011"/>
    </source>
</evidence>
<dbReference type="OrthoDB" id="248923at2759"/>
<comment type="catalytic activity">
    <reaction evidence="7">
        <text>L-threonyl-[protein] + ATP = O-phospho-L-threonyl-[protein] + ADP + H(+)</text>
        <dbReference type="Rhea" id="RHEA:46608"/>
        <dbReference type="Rhea" id="RHEA-COMP:11060"/>
        <dbReference type="Rhea" id="RHEA-COMP:11605"/>
        <dbReference type="ChEBI" id="CHEBI:15378"/>
        <dbReference type="ChEBI" id="CHEBI:30013"/>
        <dbReference type="ChEBI" id="CHEBI:30616"/>
        <dbReference type="ChEBI" id="CHEBI:61977"/>
        <dbReference type="ChEBI" id="CHEBI:456216"/>
        <dbReference type="EC" id="2.7.11.1"/>
    </reaction>
</comment>
<accession>A0A090MDW6</accession>
<dbReference type="EMBL" id="KZ155839">
    <property type="protein sequence ID" value="OUS42190.1"/>
    <property type="molecule type" value="Genomic_DNA"/>
</dbReference>
<dbReference type="GO" id="GO:0005524">
    <property type="term" value="F:ATP binding"/>
    <property type="evidence" value="ECO:0007669"/>
    <property type="project" value="UniProtKB-KW"/>
</dbReference>
<dbReference type="Gene3D" id="1.10.510.10">
    <property type="entry name" value="Transferase(Phosphotransferase) domain 1"/>
    <property type="match status" value="1"/>
</dbReference>
<keyword evidence="14" id="KW-1185">Reference proteome</keyword>
<dbReference type="EMBL" id="CAID01000002">
    <property type="protein sequence ID" value="CEG01116.1"/>
    <property type="molecule type" value="Genomic_DNA"/>
</dbReference>
<evidence type="ECO:0000256" key="2">
    <source>
        <dbReference type="ARBA" id="ARBA00022527"/>
    </source>
</evidence>
<feature type="coiled-coil region" evidence="9">
    <location>
        <begin position="50"/>
        <end position="77"/>
    </location>
</feature>
<name>A0A090MDW6_OSTTA</name>
<evidence type="ECO:0000256" key="6">
    <source>
        <dbReference type="ARBA" id="ARBA00022840"/>
    </source>
</evidence>
<keyword evidence="6" id="KW-0067">ATP-binding</keyword>
<reference evidence="12" key="2">
    <citation type="journal article" date="2014" name="BMC Genomics">
        <title>An improved genome of the model marine alga Ostreococcus tauri unfolds by assessing Illumina de novo assemblies.</title>
        <authorList>
            <person name="Blanc-Mathieu R."/>
            <person name="Verhelst B."/>
            <person name="Derelle E."/>
            <person name="Rombauts S."/>
            <person name="Bouget F.Y."/>
            <person name="Carre I."/>
            <person name="Chateau A."/>
            <person name="Eyre-Walker A."/>
            <person name="Grimsley N."/>
            <person name="Moreau H."/>
            <person name="Piegu B."/>
            <person name="Rivals E."/>
            <person name="Schackwitz W."/>
            <person name="Van de Peer Y."/>
            <person name="Piganeau G."/>
        </authorList>
    </citation>
    <scope>NUCLEOTIDE SEQUENCE</scope>
    <source>
        <strain evidence="12">RCC4221</strain>
    </source>
</reference>
<dbReference type="Proteomes" id="UP000195557">
    <property type="component" value="Unassembled WGS sequence"/>
</dbReference>
<evidence type="ECO:0000256" key="4">
    <source>
        <dbReference type="ARBA" id="ARBA00022741"/>
    </source>
</evidence>
<dbReference type="InterPro" id="IPR050629">
    <property type="entry name" value="STE20/SPS1-PAK"/>
</dbReference>
<evidence type="ECO:0000256" key="7">
    <source>
        <dbReference type="ARBA" id="ARBA00047899"/>
    </source>
</evidence>
<reference evidence="13" key="3">
    <citation type="submission" date="2017-04" db="EMBL/GenBank/DDBJ databases">
        <title>Population genomics of picophytoplankton unveils novel chromosome hypervariability.</title>
        <authorList>
            <consortium name="DOE Joint Genome Institute"/>
            <person name="Blanc-Mathieu R."/>
            <person name="Krasovec M."/>
            <person name="Hebrard M."/>
            <person name="Yau S."/>
            <person name="Desgranges E."/>
            <person name="Martin J."/>
            <person name="Schackwitz W."/>
            <person name="Kuo A."/>
            <person name="Salin G."/>
            <person name="Donnadieu C."/>
            <person name="Desdevises Y."/>
            <person name="Sanchez-Ferandin S."/>
            <person name="Moreau H."/>
            <person name="Rivals E."/>
            <person name="Grigoriev I.V."/>
            <person name="Grimsley N."/>
            <person name="Eyre-Walker A."/>
            <person name="Piganeau G."/>
        </authorList>
    </citation>
    <scope>NUCLEOTIDE SEQUENCE [LARGE SCALE GENOMIC DNA]</scope>
    <source>
        <strain evidence="13">RCC 1115</strain>
    </source>
</reference>
<sequence length="546" mass="59104">MSDADVLVDGRYRLLTRVGRGATGEVYRAIDVTKDVTTGLNQNQDPNAHVAVKLVDLEDAEDEVADIQREIGILAQCASPYVTKYLGSALLRGTSKLAIVMEYMAGGSARHLVEEIEHSGDSSSKGLGEGEISFITRDVLRALEYLHAEGKIHRDVKAANVLLTASAEARLADFGVSGQMTHTLGARRKTFTGTPFWMAPEVIQGGEGYDEKADIWSLGITCYELATGSAPHSDLHPMRVLFVIPKEDPPSLPPDGDFSDDFRDFVSQCLRKDPLERPSAEELLKHPFVARFDVAAIQTLQARVDKHIALTDDEEGAHDSASALAQKEANTGSSAPAWDFGDDSLGRKFTPPEAAVVLAAASAEVRSEHGGSAPSVYQSMGGTIRMAEPPSFSDRHTEDGVSDDLVSMDAATFGTTSSHSAHQRDKLDALLENTLHTPLMRSLIGPALETIQTRDDEDAHAALQRAIEALDELEIVVPGSLMTLVQSIVRELARSDDESLRTLKSRARNYFGATRGDSVNGLSTGGRSVVANYLIARWQRDVRSDL</sequence>
<proteinExistence type="inferred from homology"/>
<dbReference type="InterPro" id="IPR000719">
    <property type="entry name" value="Prot_kinase_dom"/>
</dbReference>
<accession>A0A1Y5HYB9</accession>
<reference evidence="12 14" key="1">
    <citation type="journal article" date="2006" name="Proc. Natl. Acad. Sci. U.S.A.">
        <title>Genome analysis of the smallest free-living eukaryote Ostreococcus tauri unveils many unique features.</title>
        <authorList>
            <person name="Derelle E."/>
            <person name="Ferraz C."/>
            <person name="Rombauts S."/>
            <person name="Rouze P."/>
            <person name="Worden A.Z."/>
            <person name="Robbens S."/>
            <person name="Partensky F."/>
            <person name="Degroeve S."/>
            <person name="Echeynie S."/>
            <person name="Cooke R."/>
            <person name="Saeys Y."/>
            <person name="Wuyts J."/>
            <person name="Jabbari K."/>
            <person name="Bowler C."/>
            <person name="Panaud O."/>
            <person name="Piegu B."/>
            <person name="Ball S.G."/>
            <person name="Ral J.-P."/>
            <person name="Bouget F.-Y."/>
            <person name="Piganeau G."/>
            <person name="De Baets B."/>
            <person name="Picard A."/>
            <person name="Delseny M."/>
            <person name="Demaille J."/>
            <person name="Van de Peer Y."/>
            <person name="Moreau H."/>
        </authorList>
    </citation>
    <scope>NUCLEOTIDE SEQUENCE [LARGE SCALE GENOMIC DNA]</scope>
    <source>
        <strain evidence="12 14">OTTH0595</strain>
    </source>
</reference>
<keyword evidence="5 12" id="KW-0418">Kinase</keyword>
<evidence type="ECO:0000313" key="13">
    <source>
        <dbReference type="EMBL" id="OUS42190.1"/>
    </source>
</evidence>
<dbReference type="InParanoid" id="A0A090MDW6"/>
<dbReference type="CDD" id="cd06609">
    <property type="entry name" value="STKc_MST3_like"/>
    <property type="match status" value="1"/>
</dbReference>
<evidence type="ECO:0000256" key="1">
    <source>
        <dbReference type="ARBA" id="ARBA00008874"/>
    </source>
</evidence>
<dbReference type="FunCoup" id="A0A090MDW6">
    <property type="interactions" value="957"/>
</dbReference>
<keyword evidence="3" id="KW-0808">Transferase</keyword>
<dbReference type="PROSITE" id="PS50011">
    <property type="entry name" value="PROTEIN_KINASE_DOM"/>
    <property type="match status" value="1"/>
</dbReference>
<keyword evidence="2" id="KW-0723">Serine/threonine-protein kinase</keyword>
<dbReference type="SMART" id="SM00220">
    <property type="entry name" value="S_TKc"/>
    <property type="match status" value="1"/>
</dbReference>
<dbReference type="PANTHER" id="PTHR48012:SF10">
    <property type="entry name" value="FI20177P1"/>
    <property type="match status" value="1"/>
</dbReference>
<evidence type="ECO:0000256" key="3">
    <source>
        <dbReference type="ARBA" id="ARBA00022679"/>
    </source>
</evidence>
<dbReference type="SUPFAM" id="SSF56112">
    <property type="entry name" value="Protein kinase-like (PK-like)"/>
    <property type="match status" value="1"/>
</dbReference>
<evidence type="ECO:0000256" key="8">
    <source>
        <dbReference type="ARBA" id="ARBA00048679"/>
    </source>
</evidence>
<keyword evidence="4" id="KW-0547">Nucleotide-binding</keyword>
<comment type="similarity">
    <text evidence="1">Belongs to the protein kinase superfamily. STE Ser/Thr protein kinase family. STE20 subfamily.</text>
</comment>
<evidence type="ECO:0000256" key="9">
    <source>
        <dbReference type="SAM" id="Coils"/>
    </source>
</evidence>
<dbReference type="Proteomes" id="UP000009170">
    <property type="component" value="Unassembled WGS sequence"/>
</dbReference>
<dbReference type="AlphaFoldDB" id="A0A090MDW6"/>
<evidence type="ECO:0000313" key="12">
    <source>
        <dbReference type="EMBL" id="CEG01116.1"/>
    </source>
</evidence>
<comment type="catalytic activity">
    <reaction evidence="8">
        <text>L-seryl-[protein] + ATP = O-phospho-L-seryl-[protein] + ADP + H(+)</text>
        <dbReference type="Rhea" id="RHEA:17989"/>
        <dbReference type="Rhea" id="RHEA-COMP:9863"/>
        <dbReference type="Rhea" id="RHEA-COMP:11604"/>
        <dbReference type="ChEBI" id="CHEBI:15378"/>
        <dbReference type="ChEBI" id="CHEBI:29999"/>
        <dbReference type="ChEBI" id="CHEBI:30616"/>
        <dbReference type="ChEBI" id="CHEBI:83421"/>
        <dbReference type="ChEBI" id="CHEBI:456216"/>
        <dbReference type="EC" id="2.7.11.1"/>
    </reaction>
</comment>
<gene>
    <name evidence="13" type="ORF">BE221DRAFT_187985</name>
    <name evidence="12" type="ORF">OT_ostta02g03420</name>
</gene>
<evidence type="ECO:0000256" key="10">
    <source>
        <dbReference type="SAM" id="MobiDB-lite"/>
    </source>
</evidence>
<dbReference type="PANTHER" id="PTHR48012">
    <property type="entry name" value="STERILE20-LIKE KINASE, ISOFORM B-RELATED"/>
    <property type="match status" value="1"/>
</dbReference>